<dbReference type="Proteomes" id="UP000789901">
    <property type="component" value="Unassembled WGS sequence"/>
</dbReference>
<dbReference type="EMBL" id="CAJVQB010024111">
    <property type="protein sequence ID" value="CAG8803364.1"/>
    <property type="molecule type" value="Genomic_DNA"/>
</dbReference>
<protein>
    <submittedName>
        <fullName evidence="1">2094_t:CDS:1</fullName>
    </submittedName>
</protein>
<organism evidence="1 2">
    <name type="scientific">Gigaspora margarita</name>
    <dbReference type="NCBI Taxonomy" id="4874"/>
    <lineage>
        <taxon>Eukaryota</taxon>
        <taxon>Fungi</taxon>
        <taxon>Fungi incertae sedis</taxon>
        <taxon>Mucoromycota</taxon>
        <taxon>Glomeromycotina</taxon>
        <taxon>Glomeromycetes</taxon>
        <taxon>Diversisporales</taxon>
        <taxon>Gigasporaceae</taxon>
        <taxon>Gigaspora</taxon>
    </lineage>
</organism>
<comment type="caution">
    <text evidence="1">The sequence shown here is derived from an EMBL/GenBank/DDBJ whole genome shotgun (WGS) entry which is preliminary data.</text>
</comment>
<name>A0ABN7VWB7_GIGMA</name>
<sequence length="57" mass="6607">MSTLWSWPAESLIIKEFKGNQLIVKRMLVLLNSTSRVTVEQETIQEEDPSSWIAIQM</sequence>
<gene>
    <name evidence="1" type="ORF">GMARGA_LOCUS23633</name>
</gene>
<evidence type="ECO:0000313" key="2">
    <source>
        <dbReference type="Proteomes" id="UP000789901"/>
    </source>
</evidence>
<evidence type="ECO:0000313" key="1">
    <source>
        <dbReference type="EMBL" id="CAG8803364.1"/>
    </source>
</evidence>
<reference evidence="1 2" key="1">
    <citation type="submission" date="2021-06" db="EMBL/GenBank/DDBJ databases">
        <authorList>
            <person name="Kallberg Y."/>
            <person name="Tangrot J."/>
            <person name="Rosling A."/>
        </authorList>
    </citation>
    <scope>NUCLEOTIDE SEQUENCE [LARGE SCALE GENOMIC DNA]</scope>
    <source>
        <strain evidence="1 2">120-4 pot B 10/14</strain>
    </source>
</reference>
<feature type="non-terminal residue" evidence="1">
    <location>
        <position position="57"/>
    </location>
</feature>
<proteinExistence type="predicted"/>
<accession>A0ABN7VWB7</accession>
<keyword evidence="2" id="KW-1185">Reference proteome</keyword>